<dbReference type="Gene3D" id="2.70.98.10">
    <property type="match status" value="1"/>
</dbReference>
<comment type="caution">
    <text evidence="6">The sequence shown here is derived from an EMBL/GenBank/DDBJ whole genome shotgun (WGS) entry which is preliminary data.</text>
</comment>
<gene>
    <name evidence="6" type="ORF">GCM10007940_25150</name>
</gene>
<evidence type="ECO:0000313" key="6">
    <source>
        <dbReference type="EMBL" id="GLR17900.1"/>
    </source>
</evidence>
<dbReference type="Gene3D" id="3.30.2080.10">
    <property type="entry name" value="GH92 mannosidase domain"/>
    <property type="match status" value="1"/>
</dbReference>
<dbReference type="InterPro" id="IPR014718">
    <property type="entry name" value="GH-type_carb-bd"/>
</dbReference>
<evidence type="ECO:0000256" key="3">
    <source>
        <dbReference type="ARBA" id="ARBA00022837"/>
    </source>
</evidence>
<comment type="subunit">
    <text evidence="2">Monomer.</text>
</comment>
<keyword evidence="4" id="KW-0732">Signal</keyword>
<dbReference type="Gene3D" id="1.20.1050.60">
    <property type="entry name" value="alpha-1,2-mannosidase"/>
    <property type="match status" value="1"/>
</dbReference>
<feature type="domain" description="Glycosyl hydrolase family 92" evidence="5">
    <location>
        <begin position="254"/>
        <end position="751"/>
    </location>
</feature>
<dbReference type="GO" id="GO:0005975">
    <property type="term" value="P:carbohydrate metabolic process"/>
    <property type="evidence" value="ECO:0007669"/>
    <property type="project" value="InterPro"/>
</dbReference>
<dbReference type="GO" id="GO:0030246">
    <property type="term" value="F:carbohydrate binding"/>
    <property type="evidence" value="ECO:0007669"/>
    <property type="project" value="InterPro"/>
</dbReference>
<dbReference type="RefSeq" id="WP_235291578.1">
    <property type="nucleotide sequence ID" value="NZ_BSOH01000014.1"/>
</dbReference>
<dbReference type="Pfam" id="PF07971">
    <property type="entry name" value="Glyco_hydro_92"/>
    <property type="match status" value="1"/>
</dbReference>
<dbReference type="InterPro" id="IPR050883">
    <property type="entry name" value="PNGase"/>
</dbReference>
<dbReference type="Proteomes" id="UP001156666">
    <property type="component" value="Unassembled WGS sequence"/>
</dbReference>
<comment type="cofactor">
    <cofactor evidence="1">
        <name>Ca(2+)</name>
        <dbReference type="ChEBI" id="CHEBI:29108"/>
    </cofactor>
</comment>
<dbReference type="Gene3D" id="1.20.1610.10">
    <property type="entry name" value="alpha-1,2-mannosidases domains"/>
    <property type="match status" value="1"/>
</dbReference>
<reference evidence="6" key="2">
    <citation type="submission" date="2023-01" db="EMBL/GenBank/DDBJ databases">
        <title>Draft genome sequence of Portibacter lacus strain NBRC 108769.</title>
        <authorList>
            <person name="Sun Q."/>
            <person name="Mori K."/>
        </authorList>
    </citation>
    <scope>NUCLEOTIDE SEQUENCE</scope>
    <source>
        <strain evidence="6">NBRC 108769</strain>
    </source>
</reference>
<feature type="chain" id="PRO_5041341830" description="Glycosyl hydrolase family 92 domain-containing protein" evidence="4">
    <location>
        <begin position="25"/>
        <end position="754"/>
    </location>
</feature>
<dbReference type="PANTHER" id="PTHR12143:SF39">
    <property type="entry name" value="SECRETED PROTEIN"/>
    <property type="match status" value="1"/>
</dbReference>
<dbReference type="InterPro" id="IPR012939">
    <property type="entry name" value="Glyco_hydro_92"/>
</dbReference>
<dbReference type="PANTHER" id="PTHR12143">
    <property type="entry name" value="PEPTIDE N-GLYCANASE PNGASE -RELATED"/>
    <property type="match status" value="1"/>
</dbReference>
<evidence type="ECO:0000256" key="4">
    <source>
        <dbReference type="SAM" id="SignalP"/>
    </source>
</evidence>
<keyword evidence="3" id="KW-0106">Calcium</keyword>
<dbReference type="InterPro" id="IPR008928">
    <property type="entry name" value="6-hairpin_glycosidase_sf"/>
</dbReference>
<dbReference type="EMBL" id="BSOH01000014">
    <property type="protein sequence ID" value="GLR17900.1"/>
    <property type="molecule type" value="Genomic_DNA"/>
</dbReference>
<name>A0AA37STS8_9BACT</name>
<evidence type="ECO:0000313" key="7">
    <source>
        <dbReference type="Proteomes" id="UP001156666"/>
    </source>
</evidence>
<dbReference type="NCBIfam" id="TIGR01180">
    <property type="entry name" value="aman2_put"/>
    <property type="match status" value="1"/>
</dbReference>
<evidence type="ECO:0000259" key="5">
    <source>
        <dbReference type="Pfam" id="PF07971"/>
    </source>
</evidence>
<protein>
    <recommendedName>
        <fullName evidence="5">Glycosyl hydrolase family 92 domain-containing protein</fullName>
    </recommendedName>
</protein>
<reference evidence="6" key="1">
    <citation type="journal article" date="2014" name="Int. J. Syst. Evol. Microbiol.">
        <title>Complete genome sequence of Corynebacterium casei LMG S-19264T (=DSM 44701T), isolated from a smear-ripened cheese.</title>
        <authorList>
            <consortium name="US DOE Joint Genome Institute (JGI-PGF)"/>
            <person name="Walter F."/>
            <person name="Albersmeier A."/>
            <person name="Kalinowski J."/>
            <person name="Ruckert C."/>
        </authorList>
    </citation>
    <scope>NUCLEOTIDE SEQUENCE</scope>
    <source>
        <strain evidence="6">NBRC 108769</strain>
    </source>
</reference>
<dbReference type="GO" id="GO:0000224">
    <property type="term" value="F:peptide-N4-(N-acetyl-beta-glucosaminyl)asparagine amidase activity"/>
    <property type="evidence" value="ECO:0007669"/>
    <property type="project" value="TreeGrafter"/>
</dbReference>
<evidence type="ECO:0000256" key="1">
    <source>
        <dbReference type="ARBA" id="ARBA00001913"/>
    </source>
</evidence>
<dbReference type="GO" id="GO:0006516">
    <property type="term" value="P:glycoprotein catabolic process"/>
    <property type="evidence" value="ECO:0007669"/>
    <property type="project" value="TreeGrafter"/>
</dbReference>
<proteinExistence type="predicted"/>
<accession>A0AA37STS8</accession>
<sequence>MKPYILCLLAVLSCLACTSQNVDKAVESETDPVEQVYPLLDAANSRWFFFASACRPFGMVTLNPDTQNEGAWGSGYKYNTDTIKGFSHIHGWQISGVSVLPVSYASYDEGILDDYFSSFSHDKEDAQVGYHKVELDRYNIKAELTSSTRVGFHRYTFGNQNEKGIVFKLSGALGPSDIKDGSLTLIDEYTLHGQMTNEPTRRRPKDFVVYFNVKFDQPIKSIEKGSSDNQIVTFEKDVDQLQMKVAISYTSNENAALNLETEIPDWDFDQIVADSKSEWNQMLGRIKITDEDETQKRRFYTDLWHGLQGRRIISDVNGAYPDYTGEEPRIGKLPLDENGKPKFNHYNSDSFWGAQWTINTLWGLLYPDIYNEFVNSLLVYYKDGGIIPRGPSGGNYTYVMTGSSATPFLVSAYQKGIRDYDVETLYEGLKKNHLSKGIMSKAGYEHKTSLGGGLDHYIENGYVPYPIPEGNFGYHQDGASLTLEYAYQDWTLAQLAKALGKTEDYNIFSERAQNYANVYDAESGWMRPKSIDGVWKEPFDPYQYENGFNESNGAQSTWFVGHDIPGLAKLMGGNEVAVKKLNAQFEEAAKLDFTPGNSHERGEDPTRARIPINYGNQPSIQTAFIFNQLGRPDLTQLWTSKITKQTFGGLSPETGYSGDEDQGLMGSLAVIIKLGIFQMNGGTEANPIYEFGSPLFSNVEMALQNGKTLTFEKKGNGIYIDHVSFNGKKLDNLHISHDELNQGGVLIFNMKETP</sequence>
<feature type="signal peptide" evidence="4">
    <location>
        <begin position="1"/>
        <end position="24"/>
    </location>
</feature>
<organism evidence="6 7">
    <name type="scientific">Portibacter lacus</name>
    <dbReference type="NCBI Taxonomy" id="1099794"/>
    <lineage>
        <taxon>Bacteria</taxon>
        <taxon>Pseudomonadati</taxon>
        <taxon>Bacteroidota</taxon>
        <taxon>Saprospiria</taxon>
        <taxon>Saprospirales</taxon>
        <taxon>Haliscomenobacteraceae</taxon>
        <taxon>Portibacter</taxon>
    </lineage>
</organism>
<dbReference type="InterPro" id="IPR005887">
    <property type="entry name" value="GH92_a_mannosidase_put"/>
</dbReference>
<evidence type="ECO:0000256" key="2">
    <source>
        <dbReference type="ARBA" id="ARBA00011245"/>
    </source>
</evidence>
<dbReference type="SUPFAM" id="SSF48208">
    <property type="entry name" value="Six-hairpin glycosidases"/>
    <property type="match status" value="1"/>
</dbReference>
<dbReference type="AlphaFoldDB" id="A0AA37STS8"/>
<dbReference type="GO" id="GO:0005829">
    <property type="term" value="C:cytosol"/>
    <property type="evidence" value="ECO:0007669"/>
    <property type="project" value="TreeGrafter"/>
</dbReference>
<keyword evidence="7" id="KW-1185">Reference proteome</keyword>